<organism evidence="2 3">
    <name type="scientific">Rhizobium deserti</name>
    <dbReference type="NCBI Taxonomy" id="2547961"/>
    <lineage>
        <taxon>Bacteria</taxon>
        <taxon>Pseudomonadati</taxon>
        <taxon>Pseudomonadota</taxon>
        <taxon>Alphaproteobacteria</taxon>
        <taxon>Hyphomicrobiales</taxon>
        <taxon>Rhizobiaceae</taxon>
        <taxon>Rhizobium/Agrobacterium group</taxon>
        <taxon>Rhizobium</taxon>
    </lineage>
</organism>
<evidence type="ECO:0008006" key="4">
    <source>
        <dbReference type="Google" id="ProtNLM"/>
    </source>
</evidence>
<dbReference type="OrthoDB" id="7473872at2"/>
<comment type="caution">
    <text evidence="2">The sequence shown here is derived from an EMBL/GenBank/DDBJ whole genome shotgun (WGS) entry which is preliminary data.</text>
</comment>
<proteinExistence type="predicted"/>
<name>A0A4V3APB0_9HYPH</name>
<feature type="compositionally biased region" description="Polar residues" evidence="1">
    <location>
        <begin position="118"/>
        <end position="130"/>
    </location>
</feature>
<evidence type="ECO:0000313" key="3">
    <source>
        <dbReference type="Proteomes" id="UP000295238"/>
    </source>
</evidence>
<dbReference type="AlphaFoldDB" id="A0A4V3APB0"/>
<dbReference type="RefSeq" id="WP_133316620.1">
    <property type="nucleotide sequence ID" value="NZ_SMTL01000003.1"/>
</dbReference>
<feature type="region of interest" description="Disordered" evidence="1">
    <location>
        <begin position="105"/>
        <end position="142"/>
    </location>
</feature>
<keyword evidence="3" id="KW-1185">Reference proteome</keyword>
<sequence length="142" mass="15362">MTNSVRGIITAEIDGERLAFLLSANEWCELEDEFGKTTDVLLKEFGEMAEQEHLDMRIMRSFFRAAVSDAKPGITMREAGRLMQIHGLVESARLIGEVIVASMPEVKSDAGKPKATAGRNSPGPTVSPDGSRSGRTRKPSGG</sequence>
<protein>
    <recommendedName>
        <fullName evidence="4">Gene transfer agent family protein</fullName>
    </recommendedName>
</protein>
<evidence type="ECO:0000256" key="1">
    <source>
        <dbReference type="SAM" id="MobiDB-lite"/>
    </source>
</evidence>
<gene>
    <name evidence="2" type="ORF">E2F50_13130</name>
</gene>
<dbReference type="Proteomes" id="UP000295238">
    <property type="component" value="Unassembled WGS sequence"/>
</dbReference>
<evidence type="ECO:0000313" key="2">
    <source>
        <dbReference type="EMBL" id="TDK35198.1"/>
    </source>
</evidence>
<reference evidence="2 3" key="1">
    <citation type="submission" date="2019-03" db="EMBL/GenBank/DDBJ databases">
        <title>Rhizobium sp. nov., an bacterium isolated from biocrust in Mu Us Desert.</title>
        <authorList>
            <person name="Lixiong L."/>
        </authorList>
    </citation>
    <scope>NUCLEOTIDE SEQUENCE [LARGE SCALE GENOMIC DNA]</scope>
    <source>
        <strain evidence="2 3">SPY-1</strain>
    </source>
</reference>
<dbReference type="EMBL" id="SMTL01000003">
    <property type="protein sequence ID" value="TDK35198.1"/>
    <property type="molecule type" value="Genomic_DNA"/>
</dbReference>
<accession>A0A4V3APB0</accession>